<keyword evidence="2" id="KW-1185">Reference proteome</keyword>
<dbReference type="EMBL" id="CAXAMM010036213">
    <property type="protein sequence ID" value="CAK9075465.1"/>
    <property type="molecule type" value="Genomic_DNA"/>
</dbReference>
<accession>A0ABP0PHF9</accession>
<protein>
    <submittedName>
        <fullName evidence="1">Uncharacterized protein</fullName>
    </submittedName>
</protein>
<evidence type="ECO:0000313" key="1">
    <source>
        <dbReference type="EMBL" id="CAK9075465.1"/>
    </source>
</evidence>
<feature type="non-terminal residue" evidence="1">
    <location>
        <position position="1"/>
    </location>
</feature>
<proteinExistence type="predicted"/>
<dbReference type="Proteomes" id="UP001642464">
    <property type="component" value="Unassembled WGS sequence"/>
</dbReference>
<organism evidence="1 2">
    <name type="scientific">Durusdinium trenchii</name>
    <dbReference type="NCBI Taxonomy" id="1381693"/>
    <lineage>
        <taxon>Eukaryota</taxon>
        <taxon>Sar</taxon>
        <taxon>Alveolata</taxon>
        <taxon>Dinophyceae</taxon>
        <taxon>Suessiales</taxon>
        <taxon>Symbiodiniaceae</taxon>
        <taxon>Durusdinium</taxon>
    </lineage>
</organism>
<gene>
    <name evidence="1" type="ORF">SCF082_LOCUS36563</name>
</gene>
<evidence type="ECO:0000313" key="2">
    <source>
        <dbReference type="Proteomes" id="UP001642464"/>
    </source>
</evidence>
<name>A0ABP0PHF9_9DINO</name>
<sequence>ETWKRRQDGCVREFRIVHSPESMMEQFMVTHRVPLLAAECDLEEWEDIGSPERTPELLLEHERQCRKHNKVGMLCLTDEDKCSRPTQDSEEQCCEDDRYKVIEF</sequence>
<comment type="caution">
    <text evidence="1">The sequence shown here is derived from an EMBL/GenBank/DDBJ whole genome shotgun (WGS) entry which is preliminary data.</text>
</comment>
<reference evidence="1 2" key="1">
    <citation type="submission" date="2024-02" db="EMBL/GenBank/DDBJ databases">
        <authorList>
            <person name="Chen Y."/>
            <person name="Shah S."/>
            <person name="Dougan E. K."/>
            <person name="Thang M."/>
            <person name="Chan C."/>
        </authorList>
    </citation>
    <scope>NUCLEOTIDE SEQUENCE [LARGE SCALE GENOMIC DNA]</scope>
</reference>